<dbReference type="Pfam" id="PF12802">
    <property type="entry name" value="MarR_2"/>
    <property type="match status" value="1"/>
</dbReference>
<reference evidence="2 3" key="1">
    <citation type="submission" date="2018-08" db="EMBL/GenBank/DDBJ databases">
        <title>A genome reference for cultivated species of the human gut microbiota.</title>
        <authorList>
            <person name="Zou Y."/>
            <person name="Xue W."/>
            <person name="Luo G."/>
        </authorList>
    </citation>
    <scope>NUCLEOTIDE SEQUENCE [LARGE SCALE GENOMIC DNA]</scope>
    <source>
        <strain evidence="2 3">AF24-29</strain>
    </source>
</reference>
<feature type="domain" description="HTH marR-type" evidence="1">
    <location>
        <begin position="1"/>
        <end position="138"/>
    </location>
</feature>
<dbReference type="GeneID" id="83017176"/>
<protein>
    <submittedName>
        <fullName evidence="2">MarR family transcriptional regulator</fullName>
    </submittedName>
</protein>
<proteinExistence type="predicted"/>
<dbReference type="SUPFAM" id="SSF46785">
    <property type="entry name" value="Winged helix' DNA-binding domain"/>
    <property type="match status" value="1"/>
</dbReference>
<dbReference type="SMART" id="SM00347">
    <property type="entry name" value="HTH_MARR"/>
    <property type="match status" value="1"/>
</dbReference>
<organism evidence="2 3">
    <name type="scientific">Holdemania filiformis</name>
    <dbReference type="NCBI Taxonomy" id="61171"/>
    <lineage>
        <taxon>Bacteria</taxon>
        <taxon>Bacillati</taxon>
        <taxon>Bacillota</taxon>
        <taxon>Erysipelotrichia</taxon>
        <taxon>Erysipelotrichales</taxon>
        <taxon>Erysipelotrichaceae</taxon>
        <taxon>Holdemania</taxon>
    </lineage>
</organism>
<dbReference type="RefSeq" id="WP_117896389.1">
    <property type="nucleotide sequence ID" value="NZ_CABJCV010000037.1"/>
</dbReference>
<dbReference type="InterPro" id="IPR036388">
    <property type="entry name" value="WH-like_DNA-bd_sf"/>
</dbReference>
<evidence type="ECO:0000259" key="1">
    <source>
        <dbReference type="PROSITE" id="PS50995"/>
    </source>
</evidence>
<sequence length="145" mass="17041">MTHEIQTLMLEYYELWGRMDAVYDRWAKAHGMTYTELMVLYALWETKQSITQRDLCQERHLPKQTVNSVLHALAKRQLVVFRESALDHRRKEILLTQAGKTLAGDVIQELQAHEMQVIQRVGMTSMKTMLTETRRFLEAFEEAGK</sequence>
<dbReference type="PANTHER" id="PTHR33164:SF43">
    <property type="entry name" value="HTH-TYPE TRANSCRIPTIONAL REPRESSOR YETL"/>
    <property type="match status" value="1"/>
</dbReference>
<dbReference type="PROSITE" id="PS50995">
    <property type="entry name" value="HTH_MARR_2"/>
    <property type="match status" value="1"/>
</dbReference>
<dbReference type="PANTHER" id="PTHR33164">
    <property type="entry name" value="TRANSCRIPTIONAL REGULATOR, MARR FAMILY"/>
    <property type="match status" value="1"/>
</dbReference>
<dbReference type="Proteomes" id="UP000284178">
    <property type="component" value="Unassembled WGS sequence"/>
</dbReference>
<evidence type="ECO:0000313" key="3">
    <source>
        <dbReference type="Proteomes" id="UP000284178"/>
    </source>
</evidence>
<name>A0A412FFA1_9FIRM</name>
<dbReference type="AlphaFoldDB" id="A0A412FFA1"/>
<keyword evidence="3" id="KW-1185">Reference proteome</keyword>
<evidence type="ECO:0000313" key="2">
    <source>
        <dbReference type="EMBL" id="RGR66822.1"/>
    </source>
</evidence>
<accession>A0A412FFA1</accession>
<dbReference type="InterPro" id="IPR039422">
    <property type="entry name" value="MarR/SlyA-like"/>
</dbReference>
<dbReference type="Gene3D" id="1.10.10.10">
    <property type="entry name" value="Winged helix-like DNA-binding domain superfamily/Winged helix DNA-binding domain"/>
    <property type="match status" value="1"/>
</dbReference>
<dbReference type="InterPro" id="IPR036390">
    <property type="entry name" value="WH_DNA-bd_sf"/>
</dbReference>
<gene>
    <name evidence="2" type="ORF">DWY25_17430</name>
</gene>
<dbReference type="GO" id="GO:0003700">
    <property type="term" value="F:DNA-binding transcription factor activity"/>
    <property type="evidence" value="ECO:0007669"/>
    <property type="project" value="InterPro"/>
</dbReference>
<dbReference type="GO" id="GO:0006950">
    <property type="term" value="P:response to stress"/>
    <property type="evidence" value="ECO:0007669"/>
    <property type="project" value="TreeGrafter"/>
</dbReference>
<comment type="caution">
    <text evidence="2">The sequence shown here is derived from an EMBL/GenBank/DDBJ whole genome shotgun (WGS) entry which is preliminary data.</text>
</comment>
<dbReference type="InterPro" id="IPR000835">
    <property type="entry name" value="HTH_MarR-typ"/>
</dbReference>
<dbReference type="EMBL" id="QRUP01000037">
    <property type="protein sequence ID" value="RGR66822.1"/>
    <property type="molecule type" value="Genomic_DNA"/>
</dbReference>